<sequence>MGSSSSNLFTSTFCFHNYCRQAAAILPGGVARVNSSRPTRLDGSSSHYSGAYKICTSSNSIDINIATSAFHVRDYLRQTAVALSDGVARVYSNSTMQLDNNSLPEIAVGMGCTNKSVDTNEVPTNTNCVSNTMTATTAILPGGVARVNSSSPTRLDSSSLPAIVVETECVGKRMVTSRVRVRKPRGGKSMTAAASVLVDGAAGIYSDDSTRPGDTILSEIVVDTGCTGNSIERIATPESTAIVSPLLSRLKSRPLKKSRKSTTRLEKGWKASLEHQWPVYIRMQFKPDDTISDSLLLAFHGHYLKQ</sequence>
<reference evidence="1 2" key="1">
    <citation type="submission" date="2021-02" db="EMBL/GenBank/DDBJ databases">
        <title>Variation within the Batrachochytrium salamandrivorans European outbreak.</title>
        <authorList>
            <person name="Kelly M."/>
            <person name="Pasmans F."/>
            <person name="Shea T.P."/>
            <person name="Munoz J.F."/>
            <person name="Carranza S."/>
            <person name="Cuomo C.A."/>
            <person name="Martel A."/>
        </authorList>
    </citation>
    <scope>NUCLEOTIDE SEQUENCE [LARGE SCALE GENOMIC DNA]</scope>
    <source>
        <strain evidence="1 2">AMFP18/2</strain>
    </source>
</reference>
<gene>
    <name evidence="1" type="ORF">BASA50_008866</name>
</gene>
<evidence type="ECO:0000313" key="1">
    <source>
        <dbReference type="EMBL" id="KAH6591203.1"/>
    </source>
</evidence>
<comment type="caution">
    <text evidence="1">The sequence shown here is derived from an EMBL/GenBank/DDBJ whole genome shotgun (WGS) entry which is preliminary data.</text>
</comment>
<proteinExistence type="predicted"/>
<dbReference type="EMBL" id="JAFCIX010000416">
    <property type="protein sequence ID" value="KAH6591203.1"/>
    <property type="molecule type" value="Genomic_DNA"/>
</dbReference>
<keyword evidence="2" id="KW-1185">Reference proteome</keyword>
<name>A0ABQ8F3H8_9FUNG</name>
<accession>A0ABQ8F3H8</accession>
<evidence type="ECO:0000313" key="2">
    <source>
        <dbReference type="Proteomes" id="UP001648503"/>
    </source>
</evidence>
<protein>
    <submittedName>
        <fullName evidence="1">Uncharacterized protein</fullName>
    </submittedName>
</protein>
<dbReference type="Proteomes" id="UP001648503">
    <property type="component" value="Unassembled WGS sequence"/>
</dbReference>
<organism evidence="1 2">
    <name type="scientific">Batrachochytrium salamandrivorans</name>
    <dbReference type="NCBI Taxonomy" id="1357716"/>
    <lineage>
        <taxon>Eukaryota</taxon>
        <taxon>Fungi</taxon>
        <taxon>Fungi incertae sedis</taxon>
        <taxon>Chytridiomycota</taxon>
        <taxon>Chytridiomycota incertae sedis</taxon>
        <taxon>Chytridiomycetes</taxon>
        <taxon>Rhizophydiales</taxon>
        <taxon>Rhizophydiales incertae sedis</taxon>
        <taxon>Batrachochytrium</taxon>
    </lineage>
</organism>